<feature type="compositionally biased region" description="Low complexity" evidence="1">
    <location>
        <begin position="181"/>
        <end position="194"/>
    </location>
</feature>
<dbReference type="Proteomes" id="UP000015241">
    <property type="component" value="Unassembled WGS sequence"/>
</dbReference>
<evidence type="ECO:0000313" key="2">
    <source>
        <dbReference type="EMBL" id="EPS92528.1"/>
    </source>
</evidence>
<sequence length="426" mass="45983">MQHPIQGALQRGDDAIVRWVDEFASVWARYLMRVRGPADELLTEFVWTPLMTIVSADEGRAVRLADEFGLEILHSVVANFRDMEVQQAAIDAQVCREEEEAARRHEEEEAARRREDQAIRARAVAQEAVKVLSAQGALLNKNSRPVVAPSVLVGTEPEQGEPSAPSRPRRSLPRRVPAPPRAGATRPRQVAGEGDSSDADDAGAVPRPAVKAKGKAKASSQAAARAATKSEVEALFVERLKCRAEAIYEDLKVCDYCAMYAKTEKECKVAPGATACTSRHTKTAAPAEKAPAPVATRSGLRSVVGPPVVDKTYVLDPARLKEGVAVFSRNTFADAVLALQFAKNRHLAAIDLARLELAHLEHVEYTLLDRAGGDLTALVGEDFAFSYDPVNHATVGPEVEPEAGPSRATATAAESGRPRKRSRAQG</sequence>
<keyword evidence="3" id="KW-1185">Reference proteome</keyword>
<reference evidence="2 3" key="1">
    <citation type="journal article" date="2012" name="Science">
        <title>The Paleozoic origin of enzymatic lignin decomposition reconstructed from 31 fungal genomes.</title>
        <authorList>
            <person name="Floudas D."/>
            <person name="Binder M."/>
            <person name="Riley R."/>
            <person name="Barry K."/>
            <person name="Blanchette R.A."/>
            <person name="Henrissat B."/>
            <person name="Martinez A.T."/>
            <person name="Otillar R."/>
            <person name="Spatafora J.W."/>
            <person name="Yadav J.S."/>
            <person name="Aerts A."/>
            <person name="Benoit I."/>
            <person name="Boyd A."/>
            <person name="Carlson A."/>
            <person name="Copeland A."/>
            <person name="Coutinho P.M."/>
            <person name="de Vries R.P."/>
            <person name="Ferreira P."/>
            <person name="Findley K."/>
            <person name="Foster B."/>
            <person name="Gaskell J."/>
            <person name="Glotzer D."/>
            <person name="Gorecki P."/>
            <person name="Heitman J."/>
            <person name="Hesse C."/>
            <person name="Hori C."/>
            <person name="Igarashi K."/>
            <person name="Jurgens J.A."/>
            <person name="Kallen N."/>
            <person name="Kersten P."/>
            <person name="Kohler A."/>
            <person name="Kuees U."/>
            <person name="Kumar T.K.A."/>
            <person name="Kuo A."/>
            <person name="LaButti K."/>
            <person name="Larrondo L.F."/>
            <person name="Lindquist E."/>
            <person name="Ling A."/>
            <person name="Lombard V."/>
            <person name="Lucas S."/>
            <person name="Lundell T."/>
            <person name="Martin R."/>
            <person name="McLaughlin D.J."/>
            <person name="Morgenstern I."/>
            <person name="Morin E."/>
            <person name="Murat C."/>
            <person name="Nagy L.G."/>
            <person name="Nolan M."/>
            <person name="Ohm R.A."/>
            <person name="Patyshakuliyeva A."/>
            <person name="Rokas A."/>
            <person name="Ruiz-Duenas F.J."/>
            <person name="Sabat G."/>
            <person name="Salamov A."/>
            <person name="Samejima M."/>
            <person name="Schmutz J."/>
            <person name="Slot J.C."/>
            <person name="St John F."/>
            <person name="Stenlid J."/>
            <person name="Sun H."/>
            <person name="Sun S."/>
            <person name="Syed K."/>
            <person name="Tsang A."/>
            <person name="Wiebenga A."/>
            <person name="Young D."/>
            <person name="Pisabarro A."/>
            <person name="Eastwood D.C."/>
            <person name="Martin F."/>
            <person name="Cullen D."/>
            <person name="Grigoriev I.V."/>
            <person name="Hibbett D.S."/>
        </authorList>
    </citation>
    <scope>NUCLEOTIDE SEQUENCE</scope>
    <source>
        <strain evidence="3">FP-58527</strain>
    </source>
</reference>
<dbReference type="InParanoid" id="S8DMH1"/>
<dbReference type="HOGENOM" id="CLU_052999_0_0_1"/>
<organism evidence="2 3">
    <name type="scientific">Fomitopsis schrenkii</name>
    <name type="common">Brown rot fungus</name>
    <dbReference type="NCBI Taxonomy" id="2126942"/>
    <lineage>
        <taxon>Eukaryota</taxon>
        <taxon>Fungi</taxon>
        <taxon>Dikarya</taxon>
        <taxon>Basidiomycota</taxon>
        <taxon>Agaricomycotina</taxon>
        <taxon>Agaricomycetes</taxon>
        <taxon>Polyporales</taxon>
        <taxon>Fomitopsis</taxon>
    </lineage>
</organism>
<dbReference type="EMBL" id="KE504504">
    <property type="protein sequence ID" value="EPS92528.1"/>
    <property type="molecule type" value="Genomic_DNA"/>
</dbReference>
<evidence type="ECO:0000313" key="3">
    <source>
        <dbReference type="Proteomes" id="UP000015241"/>
    </source>
</evidence>
<feature type="region of interest" description="Disordered" evidence="1">
    <location>
        <begin position="394"/>
        <end position="426"/>
    </location>
</feature>
<proteinExistence type="predicted"/>
<gene>
    <name evidence="2" type="ORF">FOMPIDRAFT_1056781</name>
</gene>
<dbReference type="AlphaFoldDB" id="S8DMH1"/>
<feature type="region of interest" description="Disordered" evidence="1">
    <location>
        <begin position="152"/>
        <end position="217"/>
    </location>
</feature>
<protein>
    <submittedName>
        <fullName evidence="2">Uncharacterized protein</fullName>
    </submittedName>
</protein>
<name>S8DMH1_FOMSC</name>
<accession>S8DMH1</accession>
<evidence type="ECO:0000256" key="1">
    <source>
        <dbReference type="SAM" id="MobiDB-lite"/>
    </source>
</evidence>